<feature type="transmembrane region" description="Helical" evidence="11">
    <location>
        <begin position="143"/>
        <end position="162"/>
    </location>
</feature>
<dbReference type="GO" id="GO:0019957">
    <property type="term" value="F:C-C chemokine binding"/>
    <property type="evidence" value="ECO:0007669"/>
    <property type="project" value="TreeGrafter"/>
</dbReference>
<feature type="transmembrane region" description="Helical" evidence="11">
    <location>
        <begin position="108"/>
        <end position="131"/>
    </location>
</feature>
<feature type="transmembrane region" description="Helical" evidence="11">
    <location>
        <begin position="64"/>
        <end position="88"/>
    </location>
</feature>
<evidence type="ECO:0000256" key="8">
    <source>
        <dbReference type="ARBA" id="ARBA00023224"/>
    </source>
</evidence>
<dbReference type="Proteomes" id="UP000694389">
    <property type="component" value="Unassembled WGS sequence"/>
</dbReference>
<evidence type="ECO:0000256" key="3">
    <source>
        <dbReference type="ARBA" id="ARBA00022692"/>
    </source>
</evidence>
<dbReference type="GO" id="GO:0009897">
    <property type="term" value="C:external side of plasma membrane"/>
    <property type="evidence" value="ECO:0007669"/>
    <property type="project" value="TreeGrafter"/>
</dbReference>
<feature type="transmembrane region" description="Helical" evidence="11">
    <location>
        <begin position="233"/>
        <end position="250"/>
    </location>
</feature>
<evidence type="ECO:0000256" key="11">
    <source>
        <dbReference type="SAM" id="Phobius"/>
    </source>
</evidence>
<dbReference type="PROSITE" id="PS00237">
    <property type="entry name" value="G_PROTEIN_RECEP_F1_1"/>
    <property type="match status" value="1"/>
</dbReference>
<dbReference type="PANTHER" id="PTHR10489">
    <property type="entry name" value="CELL ADHESION MOLECULE"/>
    <property type="match status" value="1"/>
</dbReference>
<evidence type="ECO:0000313" key="13">
    <source>
        <dbReference type="Ensembl" id="ENSDLAP00005001696.2"/>
    </source>
</evidence>
<keyword evidence="5 9" id="KW-0297">G-protein coupled receptor</keyword>
<organism evidence="13 14">
    <name type="scientific">Dicentrarchus labrax</name>
    <name type="common">European seabass</name>
    <name type="synonym">Morone labrax</name>
    <dbReference type="NCBI Taxonomy" id="13489"/>
    <lineage>
        <taxon>Eukaryota</taxon>
        <taxon>Metazoa</taxon>
        <taxon>Chordata</taxon>
        <taxon>Craniata</taxon>
        <taxon>Vertebrata</taxon>
        <taxon>Euteleostomi</taxon>
        <taxon>Actinopterygii</taxon>
        <taxon>Neopterygii</taxon>
        <taxon>Teleostei</taxon>
        <taxon>Neoteleostei</taxon>
        <taxon>Acanthomorphata</taxon>
        <taxon>Eupercaria</taxon>
        <taxon>Moronidae</taxon>
        <taxon>Dicentrarchus</taxon>
    </lineage>
</organism>
<keyword evidence="7 9" id="KW-0675">Receptor</keyword>
<dbReference type="PRINTS" id="PR00657">
    <property type="entry name" value="CCCHEMOKINER"/>
</dbReference>
<feature type="domain" description="G-protein coupled receptors family 1 profile" evidence="12">
    <location>
        <begin position="36"/>
        <end position="297"/>
    </location>
</feature>
<accession>A0A8C4DCB5</accession>
<dbReference type="Ensembl" id="ENSDLAT00005067562.1">
    <property type="protein sequence ID" value="ENSDLAP00005070810.1"/>
    <property type="gene ID" value="ENSDLAG00005027937.1"/>
</dbReference>
<evidence type="ECO:0000256" key="10">
    <source>
        <dbReference type="SAM" id="MobiDB-lite"/>
    </source>
</evidence>
<keyword evidence="6 11" id="KW-0472">Membrane</keyword>
<keyword evidence="2" id="KW-1003">Cell membrane</keyword>
<dbReference type="InterPro" id="IPR050119">
    <property type="entry name" value="CCR1-9-like"/>
</dbReference>
<evidence type="ECO:0000256" key="7">
    <source>
        <dbReference type="ARBA" id="ARBA00023170"/>
    </source>
</evidence>
<dbReference type="GO" id="GO:0009617">
    <property type="term" value="P:response to bacterium"/>
    <property type="evidence" value="ECO:0007669"/>
    <property type="project" value="Ensembl"/>
</dbReference>
<dbReference type="InterPro" id="IPR017452">
    <property type="entry name" value="GPCR_Rhodpsn_7TM"/>
</dbReference>
<dbReference type="GO" id="GO:0007204">
    <property type="term" value="P:positive regulation of cytosolic calcium ion concentration"/>
    <property type="evidence" value="ECO:0007669"/>
    <property type="project" value="TreeGrafter"/>
</dbReference>
<dbReference type="PROSITE" id="PS50262">
    <property type="entry name" value="G_PROTEIN_RECEP_F1_2"/>
    <property type="match status" value="1"/>
</dbReference>
<feature type="compositionally biased region" description="Polar residues" evidence="10">
    <location>
        <begin position="335"/>
        <end position="353"/>
    </location>
</feature>
<dbReference type="Gene3D" id="1.20.1070.10">
    <property type="entry name" value="Rhodopsin 7-helix transmembrane proteins"/>
    <property type="match status" value="1"/>
</dbReference>
<dbReference type="GO" id="GO:0002522">
    <property type="term" value="P:leukocyte migration involved in immune response"/>
    <property type="evidence" value="ECO:0007669"/>
    <property type="project" value="Ensembl"/>
</dbReference>
<evidence type="ECO:0000259" key="12">
    <source>
        <dbReference type="PROSITE" id="PS50262"/>
    </source>
</evidence>
<dbReference type="GeneTree" id="ENSGT01050000244848"/>
<dbReference type="InterPro" id="IPR000276">
    <property type="entry name" value="GPCR_Rhodpsn"/>
</dbReference>
<name>A0A8C4DCB5_DICLA</name>
<keyword evidence="4 11" id="KW-1133">Transmembrane helix</keyword>
<keyword evidence="8 9" id="KW-0807">Transducer</keyword>
<evidence type="ECO:0000256" key="6">
    <source>
        <dbReference type="ARBA" id="ARBA00023136"/>
    </source>
</evidence>
<reference evidence="13" key="1">
    <citation type="submission" date="2025-05" db="UniProtKB">
        <authorList>
            <consortium name="Ensembl"/>
        </authorList>
    </citation>
    <scope>IDENTIFICATION</scope>
</reference>
<comment type="similarity">
    <text evidence="9">Belongs to the G-protein coupled receptor 1 family.</text>
</comment>
<evidence type="ECO:0000313" key="14">
    <source>
        <dbReference type="Proteomes" id="UP000694389"/>
    </source>
</evidence>
<evidence type="ECO:0000256" key="2">
    <source>
        <dbReference type="ARBA" id="ARBA00022475"/>
    </source>
</evidence>
<dbReference type="GO" id="GO:0048246">
    <property type="term" value="P:macrophage chemotaxis"/>
    <property type="evidence" value="ECO:0007669"/>
    <property type="project" value="Ensembl"/>
</dbReference>
<evidence type="ECO:0000256" key="5">
    <source>
        <dbReference type="ARBA" id="ARBA00023040"/>
    </source>
</evidence>
<evidence type="ECO:0000256" key="4">
    <source>
        <dbReference type="ARBA" id="ARBA00022989"/>
    </source>
</evidence>
<feature type="transmembrane region" description="Helical" evidence="11">
    <location>
        <begin position="192"/>
        <end position="212"/>
    </location>
</feature>
<proteinExistence type="inferred from homology"/>
<evidence type="ECO:0000256" key="9">
    <source>
        <dbReference type="RuleBase" id="RU000688"/>
    </source>
</evidence>
<dbReference type="PRINTS" id="PR00237">
    <property type="entry name" value="GPCRRHODOPSN"/>
</dbReference>
<dbReference type="Pfam" id="PF00001">
    <property type="entry name" value="7tm_1"/>
    <property type="match status" value="1"/>
</dbReference>
<feature type="region of interest" description="Disordered" evidence="10">
    <location>
        <begin position="327"/>
        <end position="353"/>
    </location>
</feature>
<dbReference type="AlphaFoldDB" id="A0A8C4DCB5"/>
<keyword evidence="14" id="KW-1185">Reference proteome</keyword>
<dbReference type="GO" id="GO:0002281">
    <property type="term" value="P:macrophage activation involved in immune response"/>
    <property type="evidence" value="ECO:0007669"/>
    <property type="project" value="Ensembl"/>
</dbReference>
<dbReference type="Ensembl" id="ENSDLAT00005074420.1">
    <property type="protein sequence ID" value="ENSDLAP00005083415.1"/>
    <property type="gene ID" value="ENSDLAG00005027937.1"/>
</dbReference>
<dbReference type="PANTHER" id="PTHR10489:SF947">
    <property type="entry name" value="C-X-C CHEMOKINE RECEPTOR TYPE 3-2"/>
    <property type="match status" value="1"/>
</dbReference>
<feature type="transmembrane region" description="Helical" evidence="11">
    <location>
        <begin position="20"/>
        <end position="44"/>
    </location>
</feature>
<dbReference type="GO" id="GO:0019722">
    <property type="term" value="P:calcium-mediated signaling"/>
    <property type="evidence" value="ECO:0007669"/>
    <property type="project" value="TreeGrafter"/>
</dbReference>
<keyword evidence="3 9" id="KW-0812">Transmembrane</keyword>
<dbReference type="CDD" id="cd14984">
    <property type="entry name" value="7tmA_Chemokine_R"/>
    <property type="match status" value="1"/>
</dbReference>
<comment type="subcellular location">
    <subcellularLocation>
        <location evidence="1">Cell membrane</location>
        <topology evidence="1">Multi-pass membrane protein</topology>
    </subcellularLocation>
</comment>
<dbReference type="Ensembl" id="ENSDLAT00005001773.2">
    <property type="protein sequence ID" value="ENSDLAP00005001696.2"/>
    <property type="gene ID" value="ENSDLAG00005027937.1"/>
</dbReference>
<dbReference type="InterPro" id="IPR000355">
    <property type="entry name" value="Chemokine_rcpt"/>
</dbReference>
<dbReference type="GO" id="GO:0016493">
    <property type="term" value="F:C-C chemokine receptor activity"/>
    <property type="evidence" value="ECO:0007669"/>
    <property type="project" value="TreeGrafter"/>
</dbReference>
<dbReference type="SUPFAM" id="SSF81321">
    <property type="entry name" value="Family A G protein-coupled receptor-like"/>
    <property type="match status" value="1"/>
</dbReference>
<sequence>MSSSSAEPCLQEDIYSFAKAYSPVVYILVFLLAVVGNVLVLCVIRRYRNTQSGGACAFSLTDTFLLHLAISDLLLAFTLPLFAVQWAHQWVFGLAACKISGALFSLNRYSGILFLACISFDRYLAIVHAVSSGWKRNTCHAQIACAVIWVVCLGLSGVDITFKQVVEVKTIGHHKTLMCQVWFVENFRQWQAGLQLISVVLGFGLPLLIMLYCYMRIFKSLCNATRRQRRKSLRLIISLVSVFVICWAPYNCFQLADSLHWLGVVTAGCQFGRVVDIGTLITESVGLSHCALNPLLYGFVGVKFRRELAKMCKGLLGQRGWQGMEGWRKRRNRKTTGSFSSAESENTSYSVMV</sequence>
<protein>
    <submittedName>
        <fullName evidence="13">Chemokine (C-X-C motif) receptor 3, tandem duplicate 2</fullName>
    </submittedName>
</protein>
<evidence type="ECO:0000256" key="1">
    <source>
        <dbReference type="ARBA" id="ARBA00004651"/>
    </source>
</evidence>